<evidence type="ECO:0000313" key="8">
    <source>
        <dbReference type="Proteomes" id="UP000287166"/>
    </source>
</evidence>
<feature type="transmembrane region" description="Helical" evidence="6">
    <location>
        <begin position="6"/>
        <end position="30"/>
    </location>
</feature>
<proteinExistence type="predicted"/>
<organism evidence="7 8">
    <name type="scientific">Sparassis crispa</name>
    <dbReference type="NCBI Taxonomy" id="139825"/>
    <lineage>
        <taxon>Eukaryota</taxon>
        <taxon>Fungi</taxon>
        <taxon>Dikarya</taxon>
        <taxon>Basidiomycota</taxon>
        <taxon>Agaricomycotina</taxon>
        <taxon>Agaricomycetes</taxon>
        <taxon>Polyporales</taxon>
        <taxon>Sparassidaceae</taxon>
        <taxon>Sparassis</taxon>
    </lineage>
</organism>
<feature type="transmembrane region" description="Helical" evidence="6">
    <location>
        <begin position="332"/>
        <end position="352"/>
    </location>
</feature>
<dbReference type="STRING" id="139825.A0A401GDH4"/>
<evidence type="ECO:0000313" key="7">
    <source>
        <dbReference type="EMBL" id="GBE80222.1"/>
    </source>
</evidence>
<dbReference type="PANTHER" id="PTHR31274:SF1">
    <property type="entry name" value="AGL149CP"/>
    <property type="match status" value="1"/>
</dbReference>
<evidence type="ECO:0000256" key="5">
    <source>
        <dbReference type="SAM" id="MobiDB-lite"/>
    </source>
</evidence>
<evidence type="ECO:0000256" key="6">
    <source>
        <dbReference type="SAM" id="Phobius"/>
    </source>
</evidence>
<dbReference type="InParanoid" id="A0A401GDH4"/>
<name>A0A401GDH4_9APHY</name>
<evidence type="ECO:0000256" key="2">
    <source>
        <dbReference type="ARBA" id="ARBA00022692"/>
    </source>
</evidence>
<keyword evidence="3 6" id="KW-1133">Transmembrane helix</keyword>
<dbReference type="OrthoDB" id="435607at2759"/>
<gene>
    <name evidence="7" type="ORF">SCP_0214320</name>
</gene>
<dbReference type="GO" id="GO:0055085">
    <property type="term" value="P:transmembrane transport"/>
    <property type="evidence" value="ECO:0007669"/>
    <property type="project" value="InterPro"/>
</dbReference>
<dbReference type="RefSeq" id="XP_027611135.1">
    <property type="nucleotide sequence ID" value="XM_027755334.1"/>
</dbReference>
<feature type="transmembrane region" description="Helical" evidence="6">
    <location>
        <begin position="102"/>
        <end position="119"/>
    </location>
</feature>
<comment type="subcellular location">
    <subcellularLocation>
        <location evidence="1">Membrane</location>
        <topology evidence="1">Multi-pass membrane protein</topology>
    </subcellularLocation>
</comment>
<dbReference type="GO" id="GO:0016020">
    <property type="term" value="C:membrane"/>
    <property type="evidence" value="ECO:0007669"/>
    <property type="project" value="UniProtKB-SubCell"/>
</dbReference>
<dbReference type="PANTHER" id="PTHR31274">
    <property type="entry name" value="PROTEIN ECM3"/>
    <property type="match status" value="1"/>
</dbReference>
<keyword evidence="2 6" id="KW-0812">Transmembrane</keyword>
<dbReference type="InterPro" id="IPR040254">
    <property type="entry name" value="Ecm3-like"/>
</dbReference>
<dbReference type="AlphaFoldDB" id="A0A401GDH4"/>
<reference evidence="7 8" key="1">
    <citation type="journal article" date="2018" name="Sci. Rep.">
        <title>Genome sequence of the cauliflower mushroom Sparassis crispa (Hanabiratake) and its association with beneficial usage.</title>
        <authorList>
            <person name="Kiyama R."/>
            <person name="Furutani Y."/>
            <person name="Kawaguchi K."/>
            <person name="Nakanishi T."/>
        </authorList>
    </citation>
    <scope>NUCLEOTIDE SEQUENCE [LARGE SCALE GENOMIC DNA]</scope>
</reference>
<feature type="compositionally biased region" description="Basic and acidic residues" evidence="5">
    <location>
        <begin position="208"/>
        <end position="224"/>
    </location>
</feature>
<feature type="transmembrane region" description="Helical" evidence="6">
    <location>
        <begin position="388"/>
        <end position="410"/>
    </location>
</feature>
<evidence type="ECO:0000256" key="3">
    <source>
        <dbReference type="ARBA" id="ARBA00022989"/>
    </source>
</evidence>
<keyword evidence="4 6" id="KW-0472">Membrane</keyword>
<accession>A0A401GDH4</accession>
<evidence type="ECO:0000256" key="4">
    <source>
        <dbReference type="ARBA" id="ARBA00023136"/>
    </source>
</evidence>
<dbReference type="InterPro" id="IPR004776">
    <property type="entry name" value="Mem_transp_PIN-like"/>
</dbReference>
<dbReference type="Pfam" id="PF03547">
    <property type="entry name" value="Mem_trans"/>
    <property type="match status" value="1"/>
</dbReference>
<feature type="transmembrane region" description="Helical" evidence="6">
    <location>
        <begin position="139"/>
        <end position="161"/>
    </location>
</feature>
<feature type="compositionally biased region" description="Low complexity" evidence="5">
    <location>
        <begin position="298"/>
        <end position="307"/>
    </location>
</feature>
<evidence type="ECO:0008006" key="9">
    <source>
        <dbReference type="Google" id="ProtNLM"/>
    </source>
</evidence>
<evidence type="ECO:0000256" key="1">
    <source>
        <dbReference type="ARBA" id="ARBA00004141"/>
    </source>
</evidence>
<keyword evidence="8" id="KW-1185">Reference proteome</keyword>
<dbReference type="Proteomes" id="UP000287166">
    <property type="component" value="Unassembled WGS sequence"/>
</dbReference>
<dbReference type="GeneID" id="38777139"/>
<feature type="transmembrane region" description="Helical" evidence="6">
    <location>
        <begin position="417"/>
        <end position="441"/>
    </location>
</feature>
<comment type="caution">
    <text evidence="7">The sequence shown here is derived from an EMBL/GenBank/DDBJ whole genome shotgun (WGS) entry which is preliminary data.</text>
</comment>
<feature type="transmembrane region" description="Helical" evidence="6">
    <location>
        <begin position="489"/>
        <end position="514"/>
    </location>
</feature>
<feature type="transmembrane region" description="Helical" evidence="6">
    <location>
        <begin position="71"/>
        <end position="93"/>
    </location>
</feature>
<protein>
    <recommendedName>
        <fullName evidence="9">Auxin efflux carrier</fullName>
    </recommendedName>
</protein>
<sequence>MGSSAGFLVYSGVMPLIKTYISIALGYILARKGLFPPEASRGASQVTMNVSLPALIFANIVPAFTPANVSALGPLFLTAFTYQIIGFTLGLLIREFFYVPRNFYQGIVVLTGMSNWGNLPNAVVMSVMAQAPFNPSTDPALGVSFVSIFIVSYHLVFWVAGAANSLSWDYRPGVPQGEAAELRVSWKEKPIGGFIARHILKLSVTHPTPEKHDNTLQPEHRPSIEKVPVDHDIEKGTPEVAPQPFENTPHELDPDVQLARRTSRLSASSFRSRHPSTSLGHGPSMAVVPPAPPPSPSPSSNAHVAAHSAEDTEPETALPSLRARVLHMLRPLSVIVTPITITLAISLPVALITDLKALFVNVTAEGGPNWHGPDGQPPLAFVIETAEFLGAIAVPLALVLLGASFARITVPRPLSRLPIAAMFAVSACKLFLLPVCGVFMVQAMVRGGLIPREAIAERFVAMFLSGTPAAVNQLIVSSLYAPGGEVDTLSAFLLVQYVLMFISSAALTAVALLLI</sequence>
<feature type="region of interest" description="Disordered" evidence="5">
    <location>
        <begin position="234"/>
        <end position="316"/>
    </location>
</feature>
<dbReference type="EMBL" id="BFAD01000002">
    <property type="protein sequence ID" value="GBE80222.1"/>
    <property type="molecule type" value="Genomic_DNA"/>
</dbReference>
<feature type="region of interest" description="Disordered" evidence="5">
    <location>
        <begin position="205"/>
        <end position="224"/>
    </location>
</feature>